<dbReference type="RefSeq" id="WP_214438211.1">
    <property type="nucleotide sequence ID" value="NZ_JAECZB010000008.1"/>
</dbReference>
<protein>
    <submittedName>
        <fullName evidence="1">Uncharacterized protein</fullName>
    </submittedName>
</protein>
<evidence type="ECO:0000313" key="2">
    <source>
        <dbReference type="Proteomes" id="UP000599391"/>
    </source>
</evidence>
<comment type="caution">
    <text evidence="1">The sequence shown here is derived from an EMBL/GenBank/DDBJ whole genome shotgun (WGS) entry which is preliminary data.</text>
</comment>
<keyword evidence="2" id="KW-1185">Reference proteome</keyword>
<name>A0A8J7KZZ1_9CYAN</name>
<organism evidence="1 2">
    <name type="scientific">Atlanticothrix silvestris CENA357</name>
    <dbReference type="NCBI Taxonomy" id="1725252"/>
    <lineage>
        <taxon>Bacteria</taxon>
        <taxon>Bacillati</taxon>
        <taxon>Cyanobacteriota</taxon>
        <taxon>Cyanophyceae</taxon>
        <taxon>Nostocales</taxon>
        <taxon>Nodulariaceae</taxon>
        <taxon>Atlanticothrix</taxon>
        <taxon>Atlanticothrix silvestris</taxon>
    </lineage>
</organism>
<proteinExistence type="predicted"/>
<dbReference type="EMBL" id="JAECZB010000008">
    <property type="protein sequence ID" value="MBH8551889.1"/>
    <property type="molecule type" value="Genomic_DNA"/>
</dbReference>
<evidence type="ECO:0000313" key="1">
    <source>
        <dbReference type="EMBL" id="MBH8551889.1"/>
    </source>
</evidence>
<sequence length="76" mass="8570">MNRTIYIGLMALPVYLYTAEASFASSGNIRILQDQISIIKALTVHSKNTQLHLLPWQIFARDEQTGECLRSGDCKD</sequence>
<reference evidence="1 2" key="1">
    <citation type="journal article" date="2021" name="Int. J. Syst. Evol. Microbiol.">
        <title>Amazonocrinis nigriterrae gen. nov., sp. nov., Atlanticothrix silvestris gen. nov., sp. nov. and Dendronalium phyllosphericum gen. nov., sp. nov., nostocacean cyanobacteria from Brazilian environments.</title>
        <authorList>
            <person name="Alvarenga D.O."/>
            <person name="Andreote A.P.D."/>
            <person name="Branco L.H.Z."/>
            <person name="Delbaje E."/>
            <person name="Cruz R.B."/>
            <person name="Varani A.M."/>
            <person name="Fiore M.F."/>
        </authorList>
    </citation>
    <scope>NUCLEOTIDE SEQUENCE [LARGE SCALE GENOMIC DNA]</scope>
    <source>
        <strain evidence="1 2">CENA357</strain>
    </source>
</reference>
<accession>A0A8J7KZZ1</accession>
<gene>
    <name evidence="1" type="ORF">I8751_05750</name>
</gene>
<dbReference type="Proteomes" id="UP000599391">
    <property type="component" value="Unassembled WGS sequence"/>
</dbReference>
<dbReference type="AlphaFoldDB" id="A0A8J7KZZ1"/>